<name>A0ABT1DQ79_9ACTN</name>
<organism evidence="2 3">
    <name type="scientific">Paractinoplanes aksuensis</name>
    <dbReference type="NCBI Taxonomy" id="2939490"/>
    <lineage>
        <taxon>Bacteria</taxon>
        <taxon>Bacillati</taxon>
        <taxon>Actinomycetota</taxon>
        <taxon>Actinomycetes</taxon>
        <taxon>Micromonosporales</taxon>
        <taxon>Micromonosporaceae</taxon>
        <taxon>Paractinoplanes</taxon>
    </lineage>
</organism>
<sequence>THGETAQSGATYGDATYGAATRGENTHSETTHGIDSGPAEDVETTRSLSAPDPDRTQAIVVRELAAPLDLLPPEPAVDLADHPGRAAGQNTATLSHTGDIGGDETQVIRLDPDRTQVIRPGTVEPPGERTEIMRIPAKGKATVPARTAEDGTISVLRAEDEIPAQREPS</sequence>
<accession>A0ABT1DQ79</accession>
<proteinExistence type="predicted"/>
<reference evidence="2 3" key="1">
    <citation type="submission" date="2022-06" db="EMBL/GenBank/DDBJ databases">
        <title>New Species of the Genus Actinoplanes, ActinopZanes ferrugineus.</title>
        <authorList>
            <person name="Ding P."/>
        </authorList>
    </citation>
    <scope>NUCLEOTIDE SEQUENCE [LARGE SCALE GENOMIC DNA]</scope>
    <source>
        <strain evidence="2 3">TRM88003</strain>
    </source>
</reference>
<dbReference type="RefSeq" id="WP_253239090.1">
    <property type="nucleotide sequence ID" value="NZ_JAMYJR010000022.1"/>
</dbReference>
<gene>
    <name evidence="2" type="ORF">M1L60_20610</name>
</gene>
<evidence type="ECO:0000256" key="1">
    <source>
        <dbReference type="SAM" id="MobiDB-lite"/>
    </source>
</evidence>
<evidence type="ECO:0000313" key="2">
    <source>
        <dbReference type="EMBL" id="MCO8273001.1"/>
    </source>
</evidence>
<feature type="compositionally biased region" description="Low complexity" evidence="1">
    <location>
        <begin position="9"/>
        <end position="23"/>
    </location>
</feature>
<feature type="region of interest" description="Disordered" evidence="1">
    <location>
        <begin position="73"/>
        <end position="129"/>
    </location>
</feature>
<feature type="non-terminal residue" evidence="2">
    <location>
        <position position="1"/>
    </location>
</feature>
<dbReference type="EMBL" id="JAMYJR010000022">
    <property type="protein sequence ID" value="MCO8273001.1"/>
    <property type="molecule type" value="Genomic_DNA"/>
</dbReference>
<evidence type="ECO:0008006" key="4">
    <source>
        <dbReference type="Google" id="ProtNLM"/>
    </source>
</evidence>
<protein>
    <recommendedName>
        <fullName evidence="4">DUF2382 domain-containing protein</fullName>
    </recommendedName>
</protein>
<keyword evidence="3" id="KW-1185">Reference proteome</keyword>
<evidence type="ECO:0000313" key="3">
    <source>
        <dbReference type="Proteomes" id="UP001523369"/>
    </source>
</evidence>
<comment type="caution">
    <text evidence="2">The sequence shown here is derived from an EMBL/GenBank/DDBJ whole genome shotgun (WGS) entry which is preliminary data.</text>
</comment>
<dbReference type="Proteomes" id="UP001523369">
    <property type="component" value="Unassembled WGS sequence"/>
</dbReference>
<feature type="region of interest" description="Disordered" evidence="1">
    <location>
        <begin position="1"/>
        <end position="56"/>
    </location>
</feature>